<name>A0A8H6CHL7_9LECA</name>
<dbReference type="SUPFAM" id="SSF50129">
    <property type="entry name" value="GroES-like"/>
    <property type="match status" value="1"/>
</dbReference>
<dbReference type="Gene3D" id="3.40.50.720">
    <property type="entry name" value="NAD(P)-binding Rossmann-like Domain"/>
    <property type="match status" value="1"/>
</dbReference>
<gene>
    <name evidence="3" type="ORF">HO133_000536</name>
</gene>
<proteinExistence type="predicted"/>
<dbReference type="InterPro" id="IPR020843">
    <property type="entry name" value="ER"/>
</dbReference>
<evidence type="ECO:0000313" key="4">
    <source>
        <dbReference type="Proteomes" id="UP000593566"/>
    </source>
</evidence>
<protein>
    <recommendedName>
        <fullName evidence="2">Enoyl reductase (ER) domain-containing protein</fullName>
    </recommendedName>
</protein>
<dbReference type="InterPro" id="IPR011032">
    <property type="entry name" value="GroES-like_sf"/>
</dbReference>
<dbReference type="RefSeq" id="XP_037152910.1">
    <property type="nucleotide sequence ID" value="XM_037291475.1"/>
</dbReference>
<reference evidence="3 4" key="1">
    <citation type="journal article" date="2020" name="Genomics">
        <title>Complete, high-quality genomes from long-read metagenomic sequencing of two wolf lichen thalli reveals enigmatic genome architecture.</title>
        <authorList>
            <person name="McKenzie S.K."/>
            <person name="Walston R.F."/>
            <person name="Allen J.L."/>
        </authorList>
    </citation>
    <scope>NUCLEOTIDE SEQUENCE [LARGE SCALE GENOMIC DNA]</scope>
    <source>
        <strain evidence="3">WasteWater1</strain>
    </source>
</reference>
<dbReference type="Gene3D" id="3.90.180.10">
    <property type="entry name" value="Medium-chain alcohol dehydrogenases, catalytic domain"/>
    <property type="match status" value="1"/>
</dbReference>
<dbReference type="PANTHER" id="PTHR44154:SF1">
    <property type="entry name" value="QUINONE OXIDOREDUCTASE"/>
    <property type="match status" value="1"/>
</dbReference>
<evidence type="ECO:0000256" key="1">
    <source>
        <dbReference type="ARBA" id="ARBA00022857"/>
    </source>
</evidence>
<dbReference type="InterPro" id="IPR013154">
    <property type="entry name" value="ADH-like_N"/>
</dbReference>
<comment type="caution">
    <text evidence="3">The sequence shown here is derived from an EMBL/GenBank/DDBJ whole genome shotgun (WGS) entry which is preliminary data.</text>
</comment>
<dbReference type="PANTHER" id="PTHR44154">
    <property type="entry name" value="QUINONE OXIDOREDUCTASE"/>
    <property type="match status" value="1"/>
</dbReference>
<dbReference type="SUPFAM" id="SSF51735">
    <property type="entry name" value="NAD(P)-binding Rossmann-fold domains"/>
    <property type="match status" value="1"/>
</dbReference>
<evidence type="ECO:0000313" key="3">
    <source>
        <dbReference type="EMBL" id="KAF6223693.1"/>
    </source>
</evidence>
<dbReference type="InterPro" id="IPR051603">
    <property type="entry name" value="Zinc-ADH_QOR/CCCR"/>
</dbReference>
<dbReference type="Proteomes" id="UP000593566">
    <property type="component" value="Unassembled WGS sequence"/>
</dbReference>
<dbReference type="GO" id="GO:0016491">
    <property type="term" value="F:oxidoreductase activity"/>
    <property type="evidence" value="ECO:0007669"/>
    <property type="project" value="InterPro"/>
</dbReference>
<dbReference type="Pfam" id="PF13602">
    <property type="entry name" value="ADH_zinc_N_2"/>
    <property type="match status" value="1"/>
</dbReference>
<dbReference type="GeneID" id="59328955"/>
<sequence>MAKTMRAAVMHAPGGPEVLQLENIPVPTPTAGRVLIRVKACGMNRSELFTRQGHSPGVRFPLVLGIEACGLVEECPGGEFKKGQIVATAMGGMGRVFDGGYAEYTCPPVGNVVAIETGLDWKVLGAVPEMLQTAYGSLFTALKLRKGERLLVRGGTSSVGLAAAAIAKNHGATVAGTTRKAGRDGLLKGSGCDHVVIDNGKVREEVRKIWPDGADKVLELVGTSSLVDSLSCVTRGGICCMTGMVSGQWSIPDFEVMAAVPTAVCLTTYQGDEKDFVSTPLEEMAQQIKEGSLKVSVGKTFPLEEIVEAHRTMEENRAGGKIVLLM</sequence>
<dbReference type="SMART" id="SM00829">
    <property type="entry name" value="PKS_ER"/>
    <property type="match status" value="1"/>
</dbReference>
<keyword evidence="4" id="KW-1185">Reference proteome</keyword>
<dbReference type="EMBL" id="JACCJB010000010">
    <property type="protein sequence ID" value="KAF6223693.1"/>
    <property type="molecule type" value="Genomic_DNA"/>
</dbReference>
<feature type="domain" description="Enoyl reductase (ER)" evidence="2">
    <location>
        <begin position="14"/>
        <end position="324"/>
    </location>
</feature>
<dbReference type="CDD" id="cd08243">
    <property type="entry name" value="quinone_oxidoreductase_like_1"/>
    <property type="match status" value="1"/>
</dbReference>
<organism evidence="3 4">
    <name type="scientific">Letharia lupina</name>
    <dbReference type="NCBI Taxonomy" id="560253"/>
    <lineage>
        <taxon>Eukaryota</taxon>
        <taxon>Fungi</taxon>
        <taxon>Dikarya</taxon>
        <taxon>Ascomycota</taxon>
        <taxon>Pezizomycotina</taxon>
        <taxon>Lecanoromycetes</taxon>
        <taxon>OSLEUM clade</taxon>
        <taxon>Lecanoromycetidae</taxon>
        <taxon>Lecanorales</taxon>
        <taxon>Lecanorineae</taxon>
        <taxon>Parmeliaceae</taxon>
        <taxon>Letharia</taxon>
    </lineage>
</organism>
<dbReference type="InterPro" id="IPR036291">
    <property type="entry name" value="NAD(P)-bd_dom_sf"/>
</dbReference>
<accession>A0A8H6CHL7</accession>
<dbReference type="AlphaFoldDB" id="A0A8H6CHL7"/>
<keyword evidence="1" id="KW-0521">NADP</keyword>
<evidence type="ECO:0000259" key="2">
    <source>
        <dbReference type="SMART" id="SM00829"/>
    </source>
</evidence>
<dbReference type="Pfam" id="PF08240">
    <property type="entry name" value="ADH_N"/>
    <property type="match status" value="1"/>
</dbReference>